<feature type="transmembrane region" description="Helical" evidence="1">
    <location>
        <begin position="405"/>
        <end position="424"/>
    </location>
</feature>
<reference evidence="2 3" key="1">
    <citation type="submission" date="2017-05" db="EMBL/GenBank/DDBJ databases">
        <authorList>
            <person name="Varghese N."/>
            <person name="Submissions S."/>
        </authorList>
    </citation>
    <scope>NUCLEOTIDE SEQUENCE [LARGE SCALE GENOMIC DNA]</scope>
    <source>
        <strain evidence="2 3">MACB1020</strain>
    </source>
</reference>
<keyword evidence="1" id="KW-0472">Membrane</keyword>
<evidence type="ECO:0000256" key="1">
    <source>
        <dbReference type="SAM" id="Phobius"/>
    </source>
</evidence>
<keyword evidence="1" id="KW-0812">Transmembrane</keyword>
<protein>
    <submittedName>
        <fullName evidence="2">Uncharacterized protein</fullName>
    </submittedName>
</protein>
<proteinExistence type="predicted"/>
<dbReference type="Proteomes" id="UP000196803">
    <property type="component" value="Unassembled WGS sequence"/>
</dbReference>
<accession>A0ABY1S520</accession>
<dbReference type="RefSeq" id="WP_012660710.1">
    <property type="nucleotide sequence ID" value="NZ_FUZJ01000001.1"/>
</dbReference>
<dbReference type="InterPro" id="IPR029062">
    <property type="entry name" value="Class_I_gatase-like"/>
</dbReference>
<comment type="caution">
    <text evidence="2">The sequence shown here is derived from an EMBL/GenBank/DDBJ whole genome shotgun (WGS) entry which is preliminary data.</text>
</comment>
<evidence type="ECO:0000313" key="2">
    <source>
        <dbReference type="EMBL" id="SMR91044.1"/>
    </source>
</evidence>
<dbReference type="GeneID" id="31771411"/>
<dbReference type="SUPFAM" id="SSF52317">
    <property type="entry name" value="Class I glutamine amidotransferase-like"/>
    <property type="match status" value="1"/>
</dbReference>
<organism evidence="2 3">
    <name type="scientific">Caldicellulosiruptor bescii</name>
    <name type="common">Anaerocellum thermophilum</name>
    <dbReference type="NCBI Taxonomy" id="31899"/>
    <lineage>
        <taxon>Bacteria</taxon>
        <taxon>Bacillati</taxon>
        <taxon>Bacillota</taxon>
        <taxon>Bacillota incertae sedis</taxon>
        <taxon>Caldicellulosiruptorales</taxon>
        <taxon>Caldicellulosiruptoraceae</taxon>
        <taxon>Caldicellulosiruptor</taxon>
    </lineage>
</organism>
<dbReference type="EMBL" id="FXXC01000001">
    <property type="protein sequence ID" value="SMR91044.1"/>
    <property type="molecule type" value="Genomic_DNA"/>
</dbReference>
<keyword evidence="3" id="KW-1185">Reference proteome</keyword>
<evidence type="ECO:0000313" key="3">
    <source>
        <dbReference type="Proteomes" id="UP000196803"/>
    </source>
</evidence>
<feature type="transmembrane region" description="Helical" evidence="1">
    <location>
        <begin position="373"/>
        <end position="393"/>
    </location>
</feature>
<gene>
    <name evidence="2" type="ORF">SAMN05216240_0223</name>
</gene>
<dbReference type="Gene3D" id="3.40.50.880">
    <property type="match status" value="1"/>
</dbReference>
<keyword evidence="1" id="KW-1133">Transmembrane helix</keyword>
<name>A0ABY1S520_CALBS</name>
<sequence>MKKRLCTAFAVIIFIFLWYIQIAPADSFINIENIEYGIDNTLKLQKMAEAKITLTNSNPNNFKGKVSFERWIIDNNAVIINRGSQKTKIKAFSFSKQFEIAGNSKKVIALPVFFGNDGVSEQYFKIYTSDGRLISSVKVKPKPFYVKSCVGIFSYRGAASDLSYVLENSGKAANVVILDSKKFPTRESLLEMFEFIIIHNYKTSNLTVEQYQTLKDYVAKGGNLIITLGENYQKNLSVFTDDFLVGSIGKIKTGDILLKRVSKKDYTRNVVGSNNQKDIVLKKIKYAEFELKNAEMINQKHMQKIRYGKGTVLVTSFDPFDGQMTGEEKKQIFNIIIENINTNFYIPSNAVMGYAGNSHLYTAVNVKWPNNTIILILIAIYIIFVSFGNYFILRRLNKRHLTWQLILVESIVWTAIIFGAATFYRINQPNVNALNFIVYNSDGKGYVVDKYYQIFAPFKTDIKIKGIENQKIEPLLLEYENLPVGESPTNGYEYYPWQEIAFKGLTAPFMKSIKDQTVYKVDDIPLDVNFNIKDMSKITVEINNRSDYEIKNIFVVLYNSYVYIEELKPHSKVTKTISNVYSMLADEIRNTFYNNQTPRIRDFQLINREIDLLYSVLPKDLSNPFLIGHIENYKDDKLNINSEILKVHSEAVFRKDLDRVAIVKDKRIILPGSVIPNLIKNTFPNANYITPNYAISFYGKGELVLEYDLSGYLDRIEKVLIQMPMQYGRYNVEEFIFNVKTQKWDKTSFEKPLAFGKDEIEKYFQDYKIKIRIVGKDDRSVTAIPLISAEGGEK</sequence>